<reference evidence="9" key="1">
    <citation type="submission" date="2015-07" db="EMBL/GenBank/DDBJ databases">
        <title>Draft genome sequence of the purine-degrading Gottschalkia purinilyticum DSM 1384 (formerly Clostridium purinilyticum).</title>
        <authorList>
            <person name="Poehlein A."/>
            <person name="Schiel-Bengelsdorf B."/>
            <person name="Bengelsdorf F.R."/>
            <person name="Daniel R."/>
            <person name="Duerre P."/>
        </authorList>
    </citation>
    <scope>NUCLEOTIDE SEQUENCE [LARGE SCALE GENOMIC DNA]</scope>
    <source>
        <strain evidence="9">DSM 1384</strain>
    </source>
</reference>
<dbReference type="PANTHER" id="PTHR30589">
    <property type="entry name" value="PROLIPOPROTEIN DIACYLGLYCERYL TRANSFERASE"/>
    <property type="match status" value="1"/>
</dbReference>
<feature type="transmembrane region" description="Helical" evidence="7">
    <location>
        <begin position="87"/>
        <end position="104"/>
    </location>
</feature>
<dbReference type="EMBL" id="LGSS01000001">
    <property type="protein sequence ID" value="KNF09931.1"/>
    <property type="molecule type" value="Genomic_DNA"/>
</dbReference>
<protein>
    <recommendedName>
        <fullName evidence="7">Phosphatidylglycerol--prolipoprotein diacylglyceryl transferase</fullName>
        <ecNumber evidence="7">2.5.1.145</ecNumber>
    </recommendedName>
</protein>
<dbReference type="PATRIC" id="fig|1503.3.peg.963"/>
<dbReference type="GO" id="GO:0008961">
    <property type="term" value="F:phosphatidylglycerol-prolipoprotein diacylglyceryl transferase activity"/>
    <property type="evidence" value="ECO:0007669"/>
    <property type="project" value="UniProtKB-UniRule"/>
</dbReference>
<keyword evidence="8" id="KW-0449">Lipoprotein</keyword>
<feature type="transmembrane region" description="Helical" evidence="7">
    <location>
        <begin position="185"/>
        <end position="204"/>
    </location>
</feature>
<keyword evidence="6 7" id="KW-0472">Membrane</keyword>
<dbReference type="STRING" id="1503.CLPU_1c00960"/>
<dbReference type="PANTHER" id="PTHR30589:SF0">
    <property type="entry name" value="PHOSPHATIDYLGLYCEROL--PROLIPOPROTEIN DIACYLGLYCERYL TRANSFERASE"/>
    <property type="match status" value="1"/>
</dbReference>
<organism evidence="8 9">
    <name type="scientific">Gottschalkia purinilytica</name>
    <name type="common">Clostridium purinilyticum</name>
    <dbReference type="NCBI Taxonomy" id="1503"/>
    <lineage>
        <taxon>Bacteria</taxon>
        <taxon>Bacillati</taxon>
        <taxon>Bacillota</taxon>
        <taxon>Tissierellia</taxon>
        <taxon>Tissierellales</taxon>
        <taxon>Gottschalkiaceae</taxon>
        <taxon>Gottschalkia</taxon>
    </lineage>
</organism>
<sequence length="248" mass="28350">MDPVAFEIFGLQVRWYGILISLGVLLGTVIAMREAKRRKLNEDIVIDLLIFAIPAAVIGARLYYVIFSWDEYKGDFYSIINTREGGLAIHGALIASVLVAVIFCKVKKLNFWELADIFAPSIILGQAIGRWGNFINQEAHGGPTNLPWGIMINGQKVHPTFLYESLWDFLVFLFLIWYRKDKIKFNGEVFLLYLSLYSLGRFFIEGLRTDSLMFGPIRVAQLISILIILVCGYMIIRNRKKSIKSKME</sequence>
<keyword evidence="5 7" id="KW-1133">Transmembrane helix</keyword>
<dbReference type="NCBIfam" id="TIGR00544">
    <property type="entry name" value="lgt"/>
    <property type="match status" value="1"/>
</dbReference>
<evidence type="ECO:0000313" key="9">
    <source>
        <dbReference type="Proteomes" id="UP000037267"/>
    </source>
</evidence>
<proteinExistence type="inferred from homology"/>
<comment type="subcellular location">
    <subcellularLocation>
        <location evidence="7">Cell membrane</location>
        <topology evidence="7">Multi-pass membrane protein</topology>
    </subcellularLocation>
</comment>
<dbReference type="PROSITE" id="PS01311">
    <property type="entry name" value="LGT"/>
    <property type="match status" value="1"/>
</dbReference>
<dbReference type="UniPathway" id="UPA00664"/>
<evidence type="ECO:0000313" key="8">
    <source>
        <dbReference type="EMBL" id="KNF09931.1"/>
    </source>
</evidence>
<feature type="transmembrane region" description="Helical" evidence="7">
    <location>
        <begin position="44"/>
        <end position="67"/>
    </location>
</feature>
<dbReference type="GO" id="GO:0042158">
    <property type="term" value="P:lipoprotein biosynthetic process"/>
    <property type="evidence" value="ECO:0007669"/>
    <property type="project" value="UniProtKB-UniRule"/>
</dbReference>
<dbReference type="GO" id="GO:0005886">
    <property type="term" value="C:plasma membrane"/>
    <property type="evidence" value="ECO:0007669"/>
    <property type="project" value="UniProtKB-SubCell"/>
</dbReference>
<dbReference type="RefSeq" id="WP_050353668.1">
    <property type="nucleotide sequence ID" value="NZ_LGSS01000001.1"/>
</dbReference>
<comment type="similarity">
    <text evidence="1 7">Belongs to the Lgt family.</text>
</comment>
<gene>
    <name evidence="7 8" type="primary">lgt</name>
    <name evidence="8" type="ORF">CLPU_1c00960</name>
</gene>
<dbReference type="AlphaFoldDB" id="A0A0L0WEQ8"/>
<dbReference type="InterPro" id="IPR001640">
    <property type="entry name" value="Lgt"/>
</dbReference>
<feature type="transmembrane region" description="Helical" evidence="7">
    <location>
        <begin position="111"/>
        <end position="129"/>
    </location>
</feature>
<evidence type="ECO:0000256" key="2">
    <source>
        <dbReference type="ARBA" id="ARBA00022475"/>
    </source>
</evidence>
<feature type="transmembrane region" description="Helical" evidence="7">
    <location>
        <begin position="216"/>
        <end position="236"/>
    </location>
</feature>
<evidence type="ECO:0000256" key="1">
    <source>
        <dbReference type="ARBA" id="ARBA00007150"/>
    </source>
</evidence>
<name>A0A0L0WEQ8_GOTPU</name>
<keyword evidence="9" id="KW-1185">Reference proteome</keyword>
<keyword evidence="3 7" id="KW-0808">Transferase</keyword>
<comment type="caution">
    <text evidence="8">The sequence shown here is derived from an EMBL/GenBank/DDBJ whole genome shotgun (WGS) entry which is preliminary data.</text>
</comment>
<dbReference type="EC" id="2.5.1.145" evidence="7"/>
<keyword evidence="8" id="KW-0328">Glycosyltransferase</keyword>
<accession>A0A0L0WEQ8</accession>
<evidence type="ECO:0000256" key="6">
    <source>
        <dbReference type="ARBA" id="ARBA00023136"/>
    </source>
</evidence>
<comment type="function">
    <text evidence="7">Catalyzes the transfer of the diacylglyceryl group from phosphatidylglycerol to the sulfhydryl group of the N-terminal cysteine of a prolipoprotein, the first step in the formation of mature lipoproteins.</text>
</comment>
<dbReference type="HAMAP" id="MF_01147">
    <property type="entry name" value="Lgt"/>
    <property type="match status" value="1"/>
</dbReference>
<evidence type="ECO:0000256" key="7">
    <source>
        <dbReference type="HAMAP-Rule" id="MF_01147"/>
    </source>
</evidence>
<feature type="transmembrane region" description="Helical" evidence="7">
    <location>
        <begin position="13"/>
        <end position="32"/>
    </location>
</feature>
<feature type="transmembrane region" description="Helical" evidence="7">
    <location>
        <begin position="161"/>
        <end position="178"/>
    </location>
</feature>
<dbReference type="Proteomes" id="UP000037267">
    <property type="component" value="Unassembled WGS sequence"/>
</dbReference>
<evidence type="ECO:0000256" key="3">
    <source>
        <dbReference type="ARBA" id="ARBA00022679"/>
    </source>
</evidence>
<evidence type="ECO:0000256" key="4">
    <source>
        <dbReference type="ARBA" id="ARBA00022692"/>
    </source>
</evidence>
<evidence type="ECO:0000256" key="5">
    <source>
        <dbReference type="ARBA" id="ARBA00022989"/>
    </source>
</evidence>
<comment type="pathway">
    <text evidence="7">Protein modification; lipoprotein biosynthesis (diacylglyceryl transfer).</text>
</comment>
<feature type="binding site" evidence="7">
    <location>
        <position position="130"/>
    </location>
    <ligand>
        <name>a 1,2-diacyl-sn-glycero-3-phospho-(1'-sn-glycerol)</name>
        <dbReference type="ChEBI" id="CHEBI:64716"/>
    </ligand>
</feature>
<dbReference type="OrthoDB" id="871140at2"/>
<keyword evidence="4 7" id="KW-0812">Transmembrane</keyword>
<comment type="catalytic activity">
    <reaction evidence="7">
        <text>L-cysteinyl-[prolipoprotein] + a 1,2-diacyl-sn-glycero-3-phospho-(1'-sn-glycerol) = an S-1,2-diacyl-sn-glyceryl-L-cysteinyl-[prolipoprotein] + sn-glycerol 1-phosphate + H(+)</text>
        <dbReference type="Rhea" id="RHEA:56712"/>
        <dbReference type="Rhea" id="RHEA-COMP:14679"/>
        <dbReference type="Rhea" id="RHEA-COMP:14680"/>
        <dbReference type="ChEBI" id="CHEBI:15378"/>
        <dbReference type="ChEBI" id="CHEBI:29950"/>
        <dbReference type="ChEBI" id="CHEBI:57685"/>
        <dbReference type="ChEBI" id="CHEBI:64716"/>
        <dbReference type="ChEBI" id="CHEBI:140658"/>
        <dbReference type="EC" id="2.5.1.145"/>
    </reaction>
</comment>
<keyword evidence="2 7" id="KW-1003">Cell membrane</keyword>
<dbReference type="Pfam" id="PF01790">
    <property type="entry name" value="LGT"/>
    <property type="match status" value="1"/>
</dbReference>